<protein>
    <submittedName>
        <fullName evidence="1">Uncharacterized protein</fullName>
    </submittedName>
</protein>
<sequence>MAPCRPVRLVTVAMVTAAAAAAIAACGAVIVDSTPHGGAFSAGGHPAAAALTVGRRGYVYNPWLATIRPHLPSVRLAAAAAARQDADADTDGEDNDGAGSGPGATSAATSAPSTPPASPPGLTCQTLAEVEEDVAEAAASIRADDEAPPGAAQEFSSTVLAAYPSFVVDVVGDRSCVKTGAFGDFLIDTLVAVLDDSDGDDDDDDEQH</sequence>
<evidence type="ECO:0000313" key="1">
    <source>
        <dbReference type="EMBL" id="KAK1864588.1"/>
    </source>
</evidence>
<dbReference type="Proteomes" id="UP000798662">
    <property type="component" value="Chromosome 2"/>
</dbReference>
<gene>
    <name evidence="1" type="ORF">I4F81_007133</name>
</gene>
<name>A0ACC3C459_PYRYE</name>
<keyword evidence="2" id="KW-1185">Reference proteome</keyword>
<dbReference type="EMBL" id="CM020619">
    <property type="protein sequence ID" value="KAK1864588.1"/>
    <property type="molecule type" value="Genomic_DNA"/>
</dbReference>
<reference evidence="1" key="1">
    <citation type="submission" date="2019-11" db="EMBL/GenBank/DDBJ databases">
        <title>Nori genome reveals adaptations in red seaweeds to the harsh intertidal environment.</title>
        <authorList>
            <person name="Wang D."/>
            <person name="Mao Y."/>
        </authorList>
    </citation>
    <scope>NUCLEOTIDE SEQUENCE</scope>
    <source>
        <tissue evidence="1">Gametophyte</tissue>
    </source>
</reference>
<evidence type="ECO:0000313" key="2">
    <source>
        <dbReference type="Proteomes" id="UP000798662"/>
    </source>
</evidence>
<proteinExistence type="predicted"/>
<organism evidence="1 2">
    <name type="scientific">Pyropia yezoensis</name>
    <name type="common">Susabi-nori</name>
    <name type="synonym">Porphyra yezoensis</name>
    <dbReference type="NCBI Taxonomy" id="2788"/>
    <lineage>
        <taxon>Eukaryota</taxon>
        <taxon>Rhodophyta</taxon>
        <taxon>Bangiophyceae</taxon>
        <taxon>Bangiales</taxon>
        <taxon>Bangiaceae</taxon>
        <taxon>Pyropia</taxon>
    </lineage>
</organism>
<comment type="caution">
    <text evidence="1">The sequence shown here is derived from an EMBL/GenBank/DDBJ whole genome shotgun (WGS) entry which is preliminary data.</text>
</comment>
<accession>A0ACC3C459</accession>